<comment type="subunit">
    <text evidence="2 17">Single-chain monomer with multiple functions.</text>
</comment>
<dbReference type="Pfam" id="PF22619">
    <property type="entry name" value="DNA_polI_exo1"/>
    <property type="match status" value="1"/>
</dbReference>
<evidence type="ECO:0000256" key="2">
    <source>
        <dbReference type="ARBA" id="ARBA00011541"/>
    </source>
</evidence>
<dbReference type="Proteomes" id="UP000249099">
    <property type="component" value="Unassembled WGS sequence"/>
</dbReference>
<dbReference type="InterPro" id="IPR008918">
    <property type="entry name" value="HhH2"/>
</dbReference>
<dbReference type="Gene3D" id="3.30.420.10">
    <property type="entry name" value="Ribonuclease H-like superfamily/Ribonuclease H"/>
    <property type="match status" value="1"/>
</dbReference>
<dbReference type="InterPro" id="IPR019760">
    <property type="entry name" value="DNA-dir_DNA_pol_A_CS"/>
</dbReference>
<dbReference type="EMBL" id="NAQV01000019">
    <property type="protein sequence ID" value="RAN62946.1"/>
    <property type="molecule type" value="Genomic_DNA"/>
</dbReference>
<dbReference type="FunFam" id="1.10.150.20:FF:000002">
    <property type="entry name" value="DNA polymerase I"/>
    <property type="match status" value="1"/>
</dbReference>
<evidence type="ECO:0000259" key="18">
    <source>
        <dbReference type="SMART" id="SM00475"/>
    </source>
</evidence>
<keyword evidence="13 17" id="KW-0238">DNA-binding</keyword>
<comment type="function">
    <text evidence="17">In addition to polymerase activity, this DNA polymerase exhibits 5'-3' exonuclease activity.</text>
</comment>
<dbReference type="CDD" id="cd09898">
    <property type="entry name" value="H3TH_53EXO"/>
    <property type="match status" value="1"/>
</dbReference>
<dbReference type="InterPro" id="IPR020045">
    <property type="entry name" value="DNA_polI_H3TH"/>
</dbReference>
<dbReference type="FunFam" id="1.20.1060.10:FF:000001">
    <property type="entry name" value="DNA polymerase I"/>
    <property type="match status" value="1"/>
</dbReference>
<evidence type="ECO:0000256" key="14">
    <source>
        <dbReference type="ARBA" id="ARBA00023204"/>
    </source>
</evidence>
<evidence type="ECO:0000256" key="6">
    <source>
        <dbReference type="ARBA" id="ARBA00022695"/>
    </source>
</evidence>
<keyword evidence="9 17" id="KW-0227">DNA damage</keyword>
<dbReference type="PROSITE" id="PS00447">
    <property type="entry name" value="DNA_POLYMERASE_A"/>
    <property type="match status" value="1"/>
</dbReference>
<gene>
    <name evidence="17" type="primary">polA</name>
    <name evidence="20" type="ORF">B8A44_06780</name>
</gene>
<dbReference type="Gene3D" id="3.40.50.1010">
    <property type="entry name" value="5'-nuclease"/>
    <property type="match status" value="1"/>
</dbReference>
<dbReference type="GO" id="GO:0003887">
    <property type="term" value="F:DNA-directed DNA polymerase activity"/>
    <property type="evidence" value="ECO:0007669"/>
    <property type="project" value="UniProtKB-UniRule"/>
</dbReference>
<evidence type="ECO:0000256" key="17">
    <source>
        <dbReference type="RuleBase" id="RU004460"/>
    </source>
</evidence>
<dbReference type="AlphaFoldDB" id="A0A328KJJ2"/>
<evidence type="ECO:0000256" key="9">
    <source>
        <dbReference type="ARBA" id="ARBA00022763"/>
    </source>
</evidence>
<dbReference type="CDD" id="cd09859">
    <property type="entry name" value="PIN_53EXO"/>
    <property type="match status" value="1"/>
</dbReference>
<evidence type="ECO:0000256" key="8">
    <source>
        <dbReference type="ARBA" id="ARBA00022722"/>
    </source>
</evidence>
<dbReference type="InterPro" id="IPR043502">
    <property type="entry name" value="DNA/RNA_pol_sf"/>
</dbReference>
<dbReference type="InterPro" id="IPR018320">
    <property type="entry name" value="DNA_polymerase_1"/>
</dbReference>
<dbReference type="GO" id="GO:0003677">
    <property type="term" value="F:DNA binding"/>
    <property type="evidence" value="ECO:0007669"/>
    <property type="project" value="UniProtKB-UniRule"/>
</dbReference>
<dbReference type="Gene3D" id="1.10.150.20">
    <property type="entry name" value="5' to 3' exonuclease, C-terminal subdomain"/>
    <property type="match status" value="2"/>
</dbReference>
<dbReference type="InterPro" id="IPR020046">
    <property type="entry name" value="5-3_exonucl_a-hlix_arch_N"/>
</dbReference>
<evidence type="ECO:0000256" key="4">
    <source>
        <dbReference type="ARBA" id="ARBA00020311"/>
    </source>
</evidence>
<keyword evidence="7 17" id="KW-0235">DNA replication</keyword>
<keyword evidence="11 17" id="KW-0269">Exonuclease</keyword>
<sequence>MSKKKLLLIDGYSIAFRAFYAMHSQLHRMKNKNGLHTNALYGFHNMLEAVMEKEQPTHALVAFDAGKTTFRHELFDDYKGGRESMPAELSEQIPYLKELIAAYGLQTYQLPDYEADDIIGTLSTQASDEFEVVIITGDKDLTQLASDQTRVDITKKGITQLKSYTPESMMEEMGIAPEQITDLKGLSGDSSDNIPGVTQIGDKTALKLLKKFHTVEELYERIDEMNASKRKEYLIAEKETALLSKQLATIITDAPIEISPESLAYSGKNMEALIGFYKEMDFNSHLEKLDTDVYFEELQDEAEAVEYEWVEEVTEAMFGQSGTLYFEMFEENYHTAPYIIASWTNEKKVYVAEPEMLLASKAFQDWLEDESARKYTYDAKALMVSLKQRELEIANITFDLSLASYVLTAENSSGGDVAAIVNKHGYVDVLEDEAVYGKGKKVSIPDDKTIMYEHVARKVTAIDTLAEQLTVELADNDQLALFEEIELPLAHVLGEMEIQGITTDANRLETMKEEFADVLEEIEAKIYAEAGESFNINSPKQLSDVLFSEDKLNYEPIRKTKTGYSTAQDVLEKMTSYAPIAELILEYRTIAKLQSTYVEGLLDVIEADGKIHTRYGQTVARTGRLSSVDPNLQNIPVRSEMGRKIRQAFVPREDGWKIFGADYSQIELRILAHMSEDEALIETYLNDQDVHTTTAMKVFDLDSPEEVTANQRRDAKAVNFGIVYGISDYGLSENLGITRKEAREYIDTYFSRFPNVKEYIDQSIREAKDKGYVETLYHRRRYLPDINSRNFNVRSFAERTAMNTPIQGSAADIIKVAMVEMQKRLKASDLKATMLLQVHDELIFEAPESELAELEALVSDVMEHVVELDVPLQVASSSGDNWYEAK</sequence>
<dbReference type="FunFam" id="1.10.150.20:FF:000003">
    <property type="entry name" value="DNA polymerase I"/>
    <property type="match status" value="1"/>
</dbReference>
<comment type="catalytic activity">
    <reaction evidence="15 17">
        <text>DNA(n) + a 2'-deoxyribonucleoside 5'-triphosphate = DNA(n+1) + diphosphate</text>
        <dbReference type="Rhea" id="RHEA:22508"/>
        <dbReference type="Rhea" id="RHEA-COMP:17339"/>
        <dbReference type="Rhea" id="RHEA-COMP:17340"/>
        <dbReference type="ChEBI" id="CHEBI:33019"/>
        <dbReference type="ChEBI" id="CHEBI:61560"/>
        <dbReference type="ChEBI" id="CHEBI:173112"/>
        <dbReference type="EC" id="2.7.7.7"/>
    </reaction>
</comment>
<dbReference type="InterPro" id="IPR001098">
    <property type="entry name" value="DNA-dir_DNA_pol_A_palm_dom"/>
</dbReference>
<evidence type="ECO:0000313" key="20">
    <source>
        <dbReference type="EMBL" id="RAN62946.1"/>
    </source>
</evidence>
<dbReference type="SUPFAM" id="SSF56672">
    <property type="entry name" value="DNA/RNA polymerases"/>
    <property type="match status" value="1"/>
</dbReference>
<protein>
    <recommendedName>
        <fullName evidence="4 16">DNA polymerase I</fullName>
        <ecNumber evidence="3 16">2.7.7.7</ecNumber>
    </recommendedName>
</protein>
<comment type="similarity">
    <text evidence="1 17">Belongs to the DNA polymerase type-A family.</text>
</comment>
<dbReference type="RefSeq" id="WP_112790253.1">
    <property type="nucleotide sequence ID" value="NZ_NAQV01000019.1"/>
</dbReference>
<dbReference type="PANTHER" id="PTHR10133">
    <property type="entry name" value="DNA POLYMERASE I"/>
    <property type="match status" value="1"/>
</dbReference>
<dbReference type="Gene3D" id="3.30.70.370">
    <property type="match status" value="1"/>
</dbReference>
<keyword evidence="5 17" id="KW-0808">Transferase</keyword>
<evidence type="ECO:0000313" key="21">
    <source>
        <dbReference type="Proteomes" id="UP000249099"/>
    </source>
</evidence>
<evidence type="ECO:0000256" key="11">
    <source>
        <dbReference type="ARBA" id="ARBA00022839"/>
    </source>
</evidence>
<dbReference type="EC" id="2.7.7.7" evidence="3 16"/>
<evidence type="ECO:0000256" key="15">
    <source>
        <dbReference type="ARBA" id="ARBA00049244"/>
    </source>
</evidence>
<evidence type="ECO:0000256" key="12">
    <source>
        <dbReference type="ARBA" id="ARBA00022932"/>
    </source>
</evidence>
<dbReference type="SUPFAM" id="SSF88723">
    <property type="entry name" value="PIN domain-like"/>
    <property type="match status" value="1"/>
</dbReference>
<keyword evidence="10 17" id="KW-0378">Hydrolase</keyword>
<accession>A0A328KJJ2</accession>
<dbReference type="Pfam" id="PF00476">
    <property type="entry name" value="DNA_pol_A"/>
    <property type="match status" value="1"/>
</dbReference>
<keyword evidence="6 17" id="KW-0548">Nucleotidyltransferase</keyword>
<dbReference type="InterPro" id="IPR029060">
    <property type="entry name" value="PIN-like_dom_sf"/>
</dbReference>
<dbReference type="NCBIfam" id="TIGR00593">
    <property type="entry name" value="pola"/>
    <property type="match status" value="1"/>
</dbReference>
<dbReference type="InterPro" id="IPR012337">
    <property type="entry name" value="RNaseH-like_sf"/>
</dbReference>
<dbReference type="SMART" id="SM00279">
    <property type="entry name" value="HhH2"/>
    <property type="match status" value="1"/>
</dbReference>
<dbReference type="InterPro" id="IPR054690">
    <property type="entry name" value="DNA_polI_exonuclease"/>
</dbReference>
<evidence type="ECO:0000256" key="3">
    <source>
        <dbReference type="ARBA" id="ARBA00012417"/>
    </source>
</evidence>
<dbReference type="GO" id="GO:0006302">
    <property type="term" value="P:double-strand break repair"/>
    <property type="evidence" value="ECO:0007669"/>
    <property type="project" value="TreeGrafter"/>
</dbReference>
<keyword evidence="12 17" id="KW-0239">DNA-directed DNA polymerase</keyword>
<feature type="domain" description="5'-3' exonuclease" evidence="18">
    <location>
        <begin position="4"/>
        <end position="266"/>
    </location>
</feature>
<dbReference type="SUPFAM" id="SSF47807">
    <property type="entry name" value="5' to 3' exonuclease, C-terminal subdomain"/>
    <property type="match status" value="1"/>
</dbReference>
<dbReference type="Pfam" id="PF01367">
    <property type="entry name" value="5_3_exonuc"/>
    <property type="match status" value="1"/>
</dbReference>
<organism evidence="20 21">
    <name type="scientific">Dolosigranulum pigrum</name>
    <dbReference type="NCBI Taxonomy" id="29394"/>
    <lineage>
        <taxon>Bacteria</taxon>
        <taxon>Bacillati</taxon>
        <taxon>Bacillota</taxon>
        <taxon>Bacilli</taxon>
        <taxon>Lactobacillales</taxon>
        <taxon>Carnobacteriaceae</taxon>
        <taxon>Dolosigranulum</taxon>
    </lineage>
</organism>
<dbReference type="SUPFAM" id="SSF53098">
    <property type="entry name" value="Ribonuclease H-like"/>
    <property type="match status" value="1"/>
</dbReference>
<dbReference type="FunFam" id="3.40.50.1010:FF:000001">
    <property type="entry name" value="DNA polymerase I"/>
    <property type="match status" value="1"/>
</dbReference>
<comment type="caution">
    <text evidence="20">The sequence shown here is derived from an EMBL/GenBank/DDBJ whole genome shotgun (WGS) entry which is preliminary data.</text>
</comment>
<dbReference type="CDD" id="cd06140">
    <property type="entry name" value="DNA_polA_I_Bacillus_like_exo"/>
    <property type="match status" value="1"/>
</dbReference>
<dbReference type="GO" id="GO:0008409">
    <property type="term" value="F:5'-3' exonuclease activity"/>
    <property type="evidence" value="ECO:0007669"/>
    <property type="project" value="UniProtKB-UniRule"/>
</dbReference>
<evidence type="ECO:0000256" key="16">
    <source>
        <dbReference type="NCBIfam" id="TIGR00593"/>
    </source>
</evidence>
<keyword evidence="14 17" id="KW-0234">DNA repair</keyword>
<dbReference type="SMART" id="SM00475">
    <property type="entry name" value="53EXOc"/>
    <property type="match status" value="1"/>
</dbReference>
<evidence type="ECO:0000256" key="5">
    <source>
        <dbReference type="ARBA" id="ARBA00022679"/>
    </source>
</evidence>
<keyword evidence="8" id="KW-0540">Nuclease</keyword>
<evidence type="ECO:0000256" key="1">
    <source>
        <dbReference type="ARBA" id="ARBA00007705"/>
    </source>
</evidence>
<dbReference type="InterPro" id="IPR036279">
    <property type="entry name" value="5-3_exonuclease_C_sf"/>
</dbReference>
<evidence type="ECO:0000256" key="13">
    <source>
        <dbReference type="ARBA" id="ARBA00023125"/>
    </source>
</evidence>
<dbReference type="Pfam" id="PF02739">
    <property type="entry name" value="5_3_exonuc_N"/>
    <property type="match status" value="1"/>
</dbReference>
<proteinExistence type="inferred from homology"/>
<dbReference type="InterPro" id="IPR002298">
    <property type="entry name" value="DNA_polymerase_A"/>
</dbReference>
<dbReference type="SMART" id="SM00482">
    <property type="entry name" value="POLAc"/>
    <property type="match status" value="1"/>
</dbReference>
<dbReference type="InterPro" id="IPR002421">
    <property type="entry name" value="5-3_exonuclease"/>
</dbReference>
<dbReference type="Gene3D" id="1.20.1060.10">
    <property type="entry name" value="Taq DNA Polymerase, Chain T, domain 4"/>
    <property type="match status" value="1"/>
</dbReference>
<dbReference type="InterPro" id="IPR036397">
    <property type="entry name" value="RNaseH_sf"/>
</dbReference>
<name>A0A328KJJ2_9LACT</name>
<feature type="domain" description="DNA-directed DNA polymerase family A palm" evidence="19">
    <location>
        <begin position="642"/>
        <end position="850"/>
    </location>
</feature>
<dbReference type="NCBIfam" id="NF004397">
    <property type="entry name" value="PRK05755.1"/>
    <property type="match status" value="1"/>
</dbReference>
<evidence type="ECO:0000256" key="7">
    <source>
        <dbReference type="ARBA" id="ARBA00022705"/>
    </source>
</evidence>
<evidence type="ECO:0000256" key="10">
    <source>
        <dbReference type="ARBA" id="ARBA00022801"/>
    </source>
</evidence>
<dbReference type="PANTHER" id="PTHR10133:SF27">
    <property type="entry name" value="DNA POLYMERASE NU"/>
    <property type="match status" value="1"/>
</dbReference>
<dbReference type="GO" id="GO:0006261">
    <property type="term" value="P:DNA-templated DNA replication"/>
    <property type="evidence" value="ECO:0007669"/>
    <property type="project" value="UniProtKB-UniRule"/>
</dbReference>
<evidence type="ECO:0000259" key="19">
    <source>
        <dbReference type="SMART" id="SM00482"/>
    </source>
</evidence>
<dbReference type="PRINTS" id="PR00868">
    <property type="entry name" value="DNAPOLI"/>
</dbReference>
<reference evidence="20 21" key="1">
    <citation type="submission" date="2017-03" db="EMBL/GenBank/DDBJ databases">
        <title>wgs assembly of Dolosigranulum pigrum KPL CDC strains.</title>
        <authorList>
            <person name="Brugger S.D."/>
            <person name="Pettigrew M."/>
            <person name="Kong Y."/>
            <person name="Lemon K.P."/>
        </authorList>
    </citation>
    <scope>NUCLEOTIDE SEQUENCE [LARGE SCALE GENOMIC DNA]</scope>
    <source>
        <strain evidence="20 21">KPL1931_CDC4294-98</strain>
    </source>
</reference>
<dbReference type="CDD" id="cd08637">
    <property type="entry name" value="DNA_pol_A_pol_I_C"/>
    <property type="match status" value="1"/>
</dbReference>